<keyword evidence="2" id="KW-1185">Reference proteome</keyword>
<evidence type="ECO:0000313" key="1">
    <source>
        <dbReference type="EMBL" id="VCW79338.1"/>
    </source>
</evidence>
<dbReference type="EMBL" id="CYRY02011787">
    <property type="protein sequence ID" value="VCW79338.1"/>
    <property type="molecule type" value="Genomic_DNA"/>
</dbReference>
<feature type="non-terminal residue" evidence="1">
    <location>
        <position position="41"/>
    </location>
</feature>
<gene>
    <name evidence="1" type="ORF">BN2614_LOCUS9</name>
</gene>
<accession>A0A9X9LQT5</accession>
<evidence type="ECO:0000313" key="2">
    <source>
        <dbReference type="Proteomes" id="UP000269945"/>
    </source>
</evidence>
<dbReference type="AlphaFoldDB" id="A0A9X9LQT5"/>
<sequence>MVTTRQSGMREAFPLPSTAASATAAKLEGVQPPTAASYSDV</sequence>
<comment type="caution">
    <text evidence="1">The sequence shown here is derived from an EMBL/GenBank/DDBJ whole genome shotgun (WGS) entry which is preliminary data.</text>
</comment>
<name>A0A9X9LQT5_GULGU</name>
<dbReference type="Proteomes" id="UP000269945">
    <property type="component" value="Unassembled WGS sequence"/>
</dbReference>
<proteinExistence type="predicted"/>
<organism evidence="1 2">
    <name type="scientific">Gulo gulo</name>
    <name type="common">Wolverine</name>
    <name type="synonym">Gluton</name>
    <dbReference type="NCBI Taxonomy" id="48420"/>
    <lineage>
        <taxon>Eukaryota</taxon>
        <taxon>Metazoa</taxon>
        <taxon>Chordata</taxon>
        <taxon>Craniata</taxon>
        <taxon>Vertebrata</taxon>
        <taxon>Euteleostomi</taxon>
        <taxon>Mammalia</taxon>
        <taxon>Eutheria</taxon>
        <taxon>Laurasiatheria</taxon>
        <taxon>Carnivora</taxon>
        <taxon>Caniformia</taxon>
        <taxon>Musteloidea</taxon>
        <taxon>Mustelidae</taxon>
        <taxon>Guloninae</taxon>
        <taxon>Gulo</taxon>
    </lineage>
</organism>
<reference evidence="1 2" key="1">
    <citation type="submission" date="2018-10" db="EMBL/GenBank/DDBJ databases">
        <authorList>
            <person name="Ekblom R."/>
            <person name="Jareborg N."/>
        </authorList>
    </citation>
    <scope>NUCLEOTIDE SEQUENCE [LARGE SCALE GENOMIC DNA]</scope>
    <source>
        <tissue evidence="1">Muscle</tissue>
    </source>
</reference>
<protein>
    <submittedName>
        <fullName evidence="1">Uncharacterized protein</fullName>
    </submittedName>
</protein>